<feature type="transmembrane region" description="Helical" evidence="2">
    <location>
        <begin position="815"/>
        <end position="834"/>
    </location>
</feature>
<sequence>MHLANANTNTANAAGANGVADRRPQHGTGLAGMGGMGSERIRPMSATGGRGGVDFDSILAKIRDGVGLGVVAGKRPALPAAFSVGSGLPPALPPVGAGIGGMRPGPGMKNDGTAPTGAPTAGHSIHLNTRNPGTAAAAAAGSVPPTPTSAENDAAAEAIAQLRTGLAETQAALAEAVRAAEAFGGLVPSAVVSDASADTATDGHTVNSFFDDVYLYFHFGCPCPFRRTHALPTPDKRALPACRNRRAASRGRRAAACEGEESPRADDYGTEARKGADAERARTVIDAYGEESRRAASVNVNGKGRAAAGTGSGKAKGKSKAKAKKRPKLGVDLLEDLEIDDSALRDAEGDEDDGDEDEDEDEDDDEEQGQEEEEEEEEGERGGAEHEEEWAVLDHVEAGLADMTLSRASFGRTVRGGLKGVFNVGAAGDDDEDEAFPTALSAMHLVVSPTAAEINVVREGGSADEAERGQEEAEEEREEGEAGAGAEDLAALSAQLDALSIQLGTLHGRLRALHAASPMSFADDQDAAVEGSRLDGLDTRVRALEVASASIATSASAVPSSLPTPDPSPSIPSLAPLTLSSTPPSLPLSESSSAGGAAIDNAQVVQADMESIQAGFAALQAEWAAFRTEIAAFPSSSHFSYICAFCSELYSGRRSAIAGGSGWLRRRQVYGADADVDGEDERASNSSSSLSDDQDVAAVAASPSHRLRASRRSEDDDDARVPGRWGLLTPEGSVRGDSNASAAMNIAVTPIAKAAPWLFTSTTPTGLRSPANGTLRYSEGAVGHREGGARAEPLGPPAKQTPKARHLRTDIEQTLLLVGAVGAGAMIVAAAWWGA</sequence>
<protein>
    <submittedName>
        <fullName evidence="3">Uncharacterized protein</fullName>
    </submittedName>
</protein>
<feature type="region of interest" description="Disordered" evidence="1">
    <location>
        <begin position="291"/>
        <end position="391"/>
    </location>
</feature>
<feature type="compositionally biased region" description="Acidic residues" evidence="1">
    <location>
        <begin position="348"/>
        <end position="379"/>
    </location>
</feature>
<feature type="compositionally biased region" description="Basic residues" evidence="1">
    <location>
        <begin position="315"/>
        <end position="328"/>
    </location>
</feature>
<feature type="compositionally biased region" description="Low complexity" evidence="1">
    <location>
        <begin position="1"/>
        <end position="18"/>
    </location>
</feature>
<comment type="caution">
    <text evidence="3">The sequence shown here is derived from an EMBL/GenBank/DDBJ whole genome shotgun (WGS) entry which is preliminary data.</text>
</comment>
<evidence type="ECO:0000256" key="1">
    <source>
        <dbReference type="SAM" id="MobiDB-lite"/>
    </source>
</evidence>
<gene>
    <name evidence="3" type="ORF">MSAN_00669100</name>
</gene>
<feature type="compositionally biased region" description="Low complexity" evidence="1">
    <location>
        <begin position="571"/>
        <end position="593"/>
    </location>
</feature>
<feature type="region of interest" description="Disordered" evidence="1">
    <location>
        <begin position="1"/>
        <end position="38"/>
    </location>
</feature>
<accession>A0A8H7DGC6</accession>
<keyword evidence="2" id="KW-0812">Transmembrane</keyword>
<feature type="region of interest" description="Disordered" evidence="1">
    <location>
        <begin position="555"/>
        <end position="594"/>
    </location>
</feature>
<dbReference type="Proteomes" id="UP000623467">
    <property type="component" value="Unassembled WGS sequence"/>
</dbReference>
<proteinExistence type="predicted"/>
<feature type="region of interest" description="Disordered" evidence="1">
    <location>
        <begin position="675"/>
        <end position="732"/>
    </location>
</feature>
<feature type="compositionally biased region" description="Low complexity" evidence="1">
    <location>
        <begin position="684"/>
        <end position="704"/>
    </location>
</feature>
<organism evidence="3 4">
    <name type="scientific">Mycena sanguinolenta</name>
    <dbReference type="NCBI Taxonomy" id="230812"/>
    <lineage>
        <taxon>Eukaryota</taxon>
        <taxon>Fungi</taxon>
        <taxon>Dikarya</taxon>
        <taxon>Basidiomycota</taxon>
        <taxon>Agaricomycotina</taxon>
        <taxon>Agaricomycetes</taxon>
        <taxon>Agaricomycetidae</taxon>
        <taxon>Agaricales</taxon>
        <taxon>Marasmiineae</taxon>
        <taxon>Mycenaceae</taxon>
        <taxon>Mycena</taxon>
    </lineage>
</organism>
<keyword evidence="2" id="KW-1133">Transmembrane helix</keyword>
<evidence type="ECO:0000313" key="4">
    <source>
        <dbReference type="Proteomes" id="UP000623467"/>
    </source>
</evidence>
<reference evidence="3" key="1">
    <citation type="submission" date="2020-05" db="EMBL/GenBank/DDBJ databases">
        <title>Mycena genomes resolve the evolution of fungal bioluminescence.</title>
        <authorList>
            <person name="Tsai I.J."/>
        </authorList>
    </citation>
    <scope>NUCLEOTIDE SEQUENCE</scope>
    <source>
        <strain evidence="3">160909Yilan</strain>
    </source>
</reference>
<feature type="compositionally biased region" description="Basic and acidic residues" evidence="1">
    <location>
        <begin position="261"/>
        <end position="279"/>
    </location>
</feature>
<feature type="region of interest" description="Disordered" evidence="1">
    <location>
        <begin position="459"/>
        <end position="485"/>
    </location>
</feature>
<evidence type="ECO:0000256" key="2">
    <source>
        <dbReference type="SAM" id="Phobius"/>
    </source>
</evidence>
<feature type="region of interest" description="Disordered" evidence="1">
    <location>
        <begin position="250"/>
        <end position="279"/>
    </location>
</feature>
<dbReference type="AlphaFoldDB" id="A0A8H7DGC6"/>
<evidence type="ECO:0000313" key="3">
    <source>
        <dbReference type="EMBL" id="KAF7370376.1"/>
    </source>
</evidence>
<feature type="region of interest" description="Disordered" evidence="1">
    <location>
        <begin position="104"/>
        <end position="126"/>
    </location>
</feature>
<keyword evidence="4" id="KW-1185">Reference proteome</keyword>
<feature type="compositionally biased region" description="Acidic residues" evidence="1">
    <location>
        <begin position="472"/>
        <end position="481"/>
    </location>
</feature>
<dbReference type="EMBL" id="JACAZH010000004">
    <property type="protein sequence ID" value="KAF7370376.1"/>
    <property type="molecule type" value="Genomic_DNA"/>
</dbReference>
<keyword evidence="2" id="KW-0472">Membrane</keyword>
<dbReference type="OrthoDB" id="3069159at2759"/>
<name>A0A8H7DGC6_9AGAR</name>